<comment type="caution">
    <text evidence="2">The sequence shown here is derived from an EMBL/GenBank/DDBJ whole genome shotgun (WGS) entry which is preliminary data.</text>
</comment>
<sequence>MALKPKQIILSPLAAKELDELYLYLQTEFGQSAVEKFHKKWIAFLSVIANQPRLFPILNKRKNLRKYAIHPKTLIIYKPSVRNIEIIAIFNNRQNPQNLKSVIRRRR</sequence>
<gene>
    <name evidence="2" type="ORF">IQ13_1480</name>
</gene>
<dbReference type="Pfam" id="PF05016">
    <property type="entry name" value="ParE_toxin"/>
    <property type="match status" value="1"/>
</dbReference>
<organism evidence="2 3">
    <name type="scientific">Lacibacter cauensis</name>
    <dbReference type="NCBI Taxonomy" id="510947"/>
    <lineage>
        <taxon>Bacteria</taxon>
        <taxon>Pseudomonadati</taxon>
        <taxon>Bacteroidota</taxon>
        <taxon>Chitinophagia</taxon>
        <taxon>Chitinophagales</taxon>
        <taxon>Chitinophagaceae</taxon>
        <taxon>Lacibacter</taxon>
    </lineage>
</organism>
<accession>A0A562SRG2</accession>
<keyword evidence="1" id="KW-1277">Toxin-antitoxin system</keyword>
<dbReference type="InterPro" id="IPR007712">
    <property type="entry name" value="RelE/ParE_toxin"/>
</dbReference>
<reference evidence="2 3" key="1">
    <citation type="journal article" date="2015" name="Stand. Genomic Sci.">
        <title>Genomic Encyclopedia of Bacterial and Archaeal Type Strains, Phase III: the genomes of soil and plant-associated and newly described type strains.</title>
        <authorList>
            <person name="Whitman W.B."/>
            <person name="Woyke T."/>
            <person name="Klenk H.P."/>
            <person name="Zhou Y."/>
            <person name="Lilburn T.G."/>
            <person name="Beck B.J."/>
            <person name="De Vos P."/>
            <person name="Vandamme P."/>
            <person name="Eisen J.A."/>
            <person name="Garrity G."/>
            <person name="Hugenholtz P."/>
            <person name="Kyrpides N.C."/>
        </authorList>
    </citation>
    <scope>NUCLEOTIDE SEQUENCE [LARGE SCALE GENOMIC DNA]</scope>
    <source>
        <strain evidence="2 3">CGMCC 1.7271</strain>
    </source>
</reference>
<dbReference type="Gene3D" id="3.30.2310.20">
    <property type="entry name" value="RelE-like"/>
    <property type="match status" value="1"/>
</dbReference>
<dbReference type="EMBL" id="VLLE01000003">
    <property type="protein sequence ID" value="TWI83370.1"/>
    <property type="molecule type" value="Genomic_DNA"/>
</dbReference>
<dbReference type="AlphaFoldDB" id="A0A562SRG2"/>
<evidence type="ECO:0000256" key="1">
    <source>
        <dbReference type="ARBA" id="ARBA00022649"/>
    </source>
</evidence>
<name>A0A562SRG2_9BACT</name>
<dbReference type="InterPro" id="IPR035093">
    <property type="entry name" value="RelE/ParE_toxin_dom_sf"/>
</dbReference>
<dbReference type="OrthoDB" id="963196at2"/>
<evidence type="ECO:0000313" key="2">
    <source>
        <dbReference type="EMBL" id="TWI83370.1"/>
    </source>
</evidence>
<protein>
    <submittedName>
        <fullName evidence="2">Plasmid stabilization system protein ParE</fullName>
    </submittedName>
</protein>
<keyword evidence="3" id="KW-1185">Reference proteome</keyword>
<evidence type="ECO:0000313" key="3">
    <source>
        <dbReference type="Proteomes" id="UP000316167"/>
    </source>
</evidence>
<dbReference type="Proteomes" id="UP000316167">
    <property type="component" value="Unassembled WGS sequence"/>
</dbReference>
<proteinExistence type="predicted"/>
<dbReference type="RefSeq" id="WP_144885466.1">
    <property type="nucleotide sequence ID" value="NZ_VLLE01000003.1"/>
</dbReference>